<protein>
    <submittedName>
        <fullName evidence="1">Uncharacterized protein</fullName>
    </submittedName>
</protein>
<name>W7XFF9_TETTS</name>
<evidence type="ECO:0000313" key="1">
    <source>
        <dbReference type="EMBL" id="EWS76567.1"/>
    </source>
</evidence>
<gene>
    <name evidence="1" type="ORF">TTHERM_000418349</name>
</gene>
<dbReference type="InParanoid" id="W7XFF9"/>
<dbReference type="AlphaFoldDB" id="W7XFF9"/>
<accession>W7XFF9</accession>
<reference evidence="2" key="1">
    <citation type="journal article" date="2006" name="PLoS Biol.">
        <title>Macronuclear genome sequence of the ciliate Tetrahymena thermophila, a model eukaryote.</title>
        <authorList>
            <person name="Eisen J.A."/>
            <person name="Coyne R.S."/>
            <person name="Wu M."/>
            <person name="Wu D."/>
            <person name="Thiagarajan M."/>
            <person name="Wortman J.R."/>
            <person name="Badger J.H."/>
            <person name="Ren Q."/>
            <person name="Amedeo P."/>
            <person name="Jones K.M."/>
            <person name="Tallon L.J."/>
            <person name="Delcher A.L."/>
            <person name="Salzberg S.L."/>
            <person name="Silva J.C."/>
            <person name="Haas B.J."/>
            <person name="Majoros W.H."/>
            <person name="Farzad M."/>
            <person name="Carlton J.M."/>
            <person name="Smith R.K. Jr."/>
            <person name="Garg J."/>
            <person name="Pearlman R.E."/>
            <person name="Karrer K.M."/>
            <person name="Sun L."/>
            <person name="Manning G."/>
            <person name="Elde N.C."/>
            <person name="Turkewitz A.P."/>
            <person name="Asai D.J."/>
            <person name="Wilkes D.E."/>
            <person name="Wang Y."/>
            <person name="Cai H."/>
            <person name="Collins K."/>
            <person name="Stewart B.A."/>
            <person name="Lee S.R."/>
            <person name="Wilamowska K."/>
            <person name="Weinberg Z."/>
            <person name="Ruzzo W.L."/>
            <person name="Wloga D."/>
            <person name="Gaertig J."/>
            <person name="Frankel J."/>
            <person name="Tsao C.-C."/>
            <person name="Gorovsky M.A."/>
            <person name="Keeling P.J."/>
            <person name="Waller R.F."/>
            <person name="Patron N.J."/>
            <person name="Cherry J.M."/>
            <person name="Stover N.A."/>
            <person name="Krieger C.J."/>
            <person name="del Toro C."/>
            <person name="Ryder H.F."/>
            <person name="Williamson S.C."/>
            <person name="Barbeau R.A."/>
            <person name="Hamilton E.P."/>
            <person name="Orias E."/>
        </authorList>
    </citation>
    <scope>NUCLEOTIDE SEQUENCE [LARGE SCALE GENOMIC DNA]</scope>
    <source>
        <strain evidence="2">SB210</strain>
    </source>
</reference>
<organism evidence="1 2">
    <name type="scientific">Tetrahymena thermophila (strain SB210)</name>
    <dbReference type="NCBI Taxonomy" id="312017"/>
    <lineage>
        <taxon>Eukaryota</taxon>
        <taxon>Sar</taxon>
        <taxon>Alveolata</taxon>
        <taxon>Ciliophora</taxon>
        <taxon>Intramacronucleata</taxon>
        <taxon>Oligohymenophorea</taxon>
        <taxon>Hymenostomatida</taxon>
        <taxon>Tetrahymenina</taxon>
        <taxon>Tetrahymenidae</taxon>
        <taxon>Tetrahymena</taxon>
    </lineage>
</organism>
<proteinExistence type="predicted"/>
<dbReference type="Proteomes" id="UP000009168">
    <property type="component" value="Unassembled WGS sequence"/>
</dbReference>
<sequence length="303" mass="36474">MLNQQSTIIHYDDQSYPCPKTFVCGKTLRQNLTFLYQNGYLKKKIFYEFYQVDLKLKKFFQSCNICIQLIKVFINSIIKINQNCIFQLSKKSKKFPLVSTYCYFKLILWILKSKTQRIKQRSPLGNLHKSESYLTSKKNCQKNLMTLLILQKRKFLQQFATFHYLQFKNQGQLQQQVVEYSTKLQVIENIIFLLSKFLTLLRFSIFLSSPYSLNTQNDLYNQPFQEDQKFIISILKIIMIQKFNYYHNKQTIQFMQKYSYKSFLLVSIAKSKIVLIKIQKIINIFILQIKKKQLFYKIQFNHQ</sequence>
<dbReference type="RefSeq" id="XP_012650853.1">
    <property type="nucleotide sequence ID" value="XM_012795399.1"/>
</dbReference>
<evidence type="ECO:0000313" key="2">
    <source>
        <dbReference type="Proteomes" id="UP000009168"/>
    </source>
</evidence>
<dbReference type="EMBL" id="GG662856">
    <property type="protein sequence ID" value="EWS76567.1"/>
    <property type="molecule type" value="Genomic_DNA"/>
</dbReference>
<keyword evidence="2" id="KW-1185">Reference proteome</keyword>
<dbReference type="GeneID" id="24438856"/>
<dbReference type="KEGG" id="tet:TTHERM_000418349"/>